<dbReference type="EMBL" id="MU007127">
    <property type="protein sequence ID" value="KAF2418487.1"/>
    <property type="molecule type" value="Genomic_DNA"/>
</dbReference>
<keyword evidence="1" id="KW-0732">Signal</keyword>
<proteinExistence type="predicted"/>
<gene>
    <name evidence="2" type="ORF">EJ08DRAFT_654257</name>
</gene>
<dbReference type="Proteomes" id="UP000800235">
    <property type="component" value="Unassembled WGS sequence"/>
</dbReference>
<protein>
    <recommendedName>
        <fullName evidence="4">Cyclin-dependent protein kinase regulator pho80</fullName>
    </recommendedName>
</protein>
<feature type="signal peptide" evidence="1">
    <location>
        <begin position="1"/>
        <end position="24"/>
    </location>
</feature>
<comment type="caution">
    <text evidence="2">The sequence shown here is derived from an EMBL/GenBank/DDBJ whole genome shotgun (WGS) entry which is preliminary data.</text>
</comment>
<evidence type="ECO:0000313" key="3">
    <source>
        <dbReference type="Proteomes" id="UP000800235"/>
    </source>
</evidence>
<dbReference type="AlphaFoldDB" id="A0A9P4NF54"/>
<organism evidence="2 3">
    <name type="scientific">Tothia fuscella</name>
    <dbReference type="NCBI Taxonomy" id="1048955"/>
    <lineage>
        <taxon>Eukaryota</taxon>
        <taxon>Fungi</taxon>
        <taxon>Dikarya</taxon>
        <taxon>Ascomycota</taxon>
        <taxon>Pezizomycotina</taxon>
        <taxon>Dothideomycetes</taxon>
        <taxon>Pleosporomycetidae</taxon>
        <taxon>Venturiales</taxon>
        <taxon>Cylindrosympodiaceae</taxon>
        <taxon>Tothia</taxon>
    </lineage>
</organism>
<keyword evidence="3" id="KW-1185">Reference proteome</keyword>
<dbReference type="OrthoDB" id="1894652at2759"/>
<feature type="chain" id="PRO_5040281911" description="Cyclin-dependent protein kinase regulator pho80" evidence="1">
    <location>
        <begin position="25"/>
        <end position="196"/>
    </location>
</feature>
<dbReference type="Pfam" id="PF21203">
    <property type="entry name" value="ECM10"/>
    <property type="match status" value="1"/>
</dbReference>
<dbReference type="PANTHER" id="PTHR39219">
    <property type="entry name" value="ER MEMBRANE PROTEIN COMPLEX SUBUNIT 10"/>
    <property type="match status" value="1"/>
</dbReference>
<accession>A0A9P4NF54</accession>
<sequence>MRVPQSIRHGGSLLLLLCATLVAAASPSSLTVYAWPLDAASPAPLANVLLSQSTALITGTVESFTPPSTSKDELVRIGLFDSSTKSWNGVATSSKSLASDVKKRIVLHTDQEGNVHHVGFSASIKGAGETEDVVVDVVPMIAGPEPLLNKPVVLNAEGKLEESAKTDEKSFLQKYWWAIALFLLLQVVAGGGGKEE</sequence>
<name>A0A9P4NF54_9PEZI</name>
<evidence type="ECO:0000256" key="1">
    <source>
        <dbReference type="SAM" id="SignalP"/>
    </source>
</evidence>
<evidence type="ECO:0000313" key="2">
    <source>
        <dbReference type="EMBL" id="KAF2418487.1"/>
    </source>
</evidence>
<dbReference type="PANTHER" id="PTHR39219:SF1">
    <property type="entry name" value="ER MEMBRANE PROTEIN COMPLEX SUBUNIT 10"/>
    <property type="match status" value="1"/>
</dbReference>
<reference evidence="2" key="1">
    <citation type="journal article" date="2020" name="Stud. Mycol.">
        <title>101 Dothideomycetes genomes: a test case for predicting lifestyles and emergence of pathogens.</title>
        <authorList>
            <person name="Haridas S."/>
            <person name="Albert R."/>
            <person name="Binder M."/>
            <person name="Bloem J."/>
            <person name="Labutti K."/>
            <person name="Salamov A."/>
            <person name="Andreopoulos B."/>
            <person name="Baker S."/>
            <person name="Barry K."/>
            <person name="Bills G."/>
            <person name="Bluhm B."/>
            <person name="Cannon C."/>
            <person name="Castanera R."/>
            <person name="Culley D."/>
            <person name="Daum C."/>
            <person name="Ezra D."/>
            <person name="Gonzalez J."/>
            <person name="Henrissat B."/>
            <person name="Kuo A."/>
            <person name="Liang C."/>
            <person name="Lipzen A."/>
            <person name="Lutzoni F."/>
            <person name="Magnuson J."/>
            <person name="Mondo S."/>
            <person name="Nolan M."/>
            <person name="Ohm R."/>
            <person name="Pangilinan J."/>
            <person name="Park H.-J."/>
            <person name="Ramirez L."/>
            <person name="Alfaro M."/>
            <person name="Sun H."/>
            <person name="Tritt A."/>
            <person name="Yoshinaga Y."/>
            <person name="Zwiers L.-H."/>
            <person name="Turgeon B."/>
            <person name="Goodwin S."/>
            <person name="Spatafora J."/>
            <person name="Crous P."/>
            <person name="Grigoriev I."/>
        </authorList>
    </citation>
    <scope>NUCLEOTIDE SEQUENCE</scope>
    <source>
        <strain evidence="2">CBS 130266</strain>
    </source>
</reference>
<evidence type="ECO:0008006" key="4">
    <source>
        <dbReference type="Google" id="ProtNLM"/>
    </source>
</evidence>